<dbReference type="GO" id="GO:0043709">
    <property type="term" value="P:cell adhesion involved in single-species biofilm formation"/>
    <property type="evidence" value="ECO:0007669"/>
    <property type="project" value="TreeGrafter"/>
</dbReference>
<keyword evidence="3" id="KW-0597">Phosphoprotein</keyword>
<gene>
    <name evidence="6" type="ORF">HDF16_004016</name>
</gene>
<dbReference type="GO" id="GO:0000160">
    <property type="term" value="P:phosphorelay signal transduction system"/>
    <property type="evidence" value="ECO:0007669"/>
    <property type="project" value="InterPro"/>
</dbReference>
<protein>
    <recommendedName>
        <fullName evidence="1">diguanylate cyclase</fullName>
        <ecNumber evidence="1">2.7.7.65</ecNumber>
    </recommendedName>
</protein>
<evidence type="ECO:0000313" key="6">
    <source>
        <dbReference type="EMBL" id="MBB5059293.1"/>
    </source>
</evidence>
<dbReference type="Gene3D" id="3.30.70.270">
    <property type="match status" value="1"/>
</dbReference>
<dbReference type="CDD" id="cd01949">
    <property type="entry name" value="GGDEF"/>
    <property type="match status" value="1"/>
</dbReference>
<dbReference type="AlphaFoldDB" id="A0A7W7ZGG5"/>
<dbReference type="PANTHER" id="PTHR45138:SF9">
    <property type="entry name" value="DIGUANYLATE CYCLASE DGCM-RELATED"/>
    <property type="match status" value="1"/>
</dbReference>
<dbReference type="EC" id="2.7.7.65" evidence="1"/>
<dbReference type="FunFam" id="3.30.70.270:FF:000001">
    <property type="entry name" value="Diguanylate cyclase domain protein"/>
    <property type="match status" value="1"/>
</dbReference>
<dbReference type="PROSITE" id="PS50110">
    <property type="entry name" value="RESPONSE_REGULATORY"/>
    <property type="match status" value="1"/>
</dbReference>
<feature type="domain" description="GGDEF" evidence="5">
    <location>
        <begin position="190"/>
        <end position="323"/>
    </location>
</feature>
<dbReference type="SMART" id="SM00448">
    <property type="entry name" value="REC"/>
    <property type="match status" value="1"/>
</dbReference>
<evidence type="ECO:0000313" key="7">
    <source>
        <dbReference type="Proteomes" id="UP000540989"/>
    </source>
</evidence>
<comment type="caution">
    <text evidence="6">The sequence shown here is derived from an EMBL/GenBank/DDBJ whole genome shotgun (WGS) entry which is preliminary data.</text>
</comment>
<dbReference type="GO" id="GO:0052621">
    <property type="term" value="F:diguanylate cyclase activity"/>
    <property type="evidence" value="ECO:0007669"/>
    <property type="project" value="UniProtKB-EC"/>
</dbReference>
<dbReference type="GO" id="GO:0005886">
    <property type="term" value="C:plasma membrane"/>
    <property type="evidence" value="ECO:0007669"/>
    <property type="project" value="TreeGrafter"/>
</dbReference>
<dbReference type="Proteomes" id="UP000540989">
    <property type="component" value="Unassembled WGS sequence"/>
</dbReference>
<dbReference type="Pfam" id="PF00072">
    <property type="entry name" value="Response_reg"/>
    <property type="match status" value="1"/>
</dbReference>
<dbReference type="CDD" id="cd17574">
    <property type="entry name" value="REC_OmpR"/>
    <property type="match status" value="1"/>
</dbReference>
<dbReference type="PROSITE" id="PS50887">
    <property type="entry name" value="GGDEF"/>
    <property type="match status" value="1"/>
</dbReference>
<dbReference type="SUPFAM" id="SSF52172">
    <property type="entry name" value="CheY-like"/>
    <property type="match status" value="1"/>
</dbReference>
<evidence type="ECO:0000259" key="4">
    <source>
        <dbReference type="PROSITE" id="PS50110"/>
    </source>
</evidence>
<dbReference type="InterPro" id="IPR029787">
    <property type="entry name" value="Nucleotide_cyclase"/>
</dbReference>
<dbReference type="RefSeq" id="WP_184220488.1">
    <property type="nucleotide sequence ID" value="NZ_JACHIP010000005.1"/>
</dbReference>
<evidence type="ECO:0000256" key="1">
    <source>
        <dbReference type="ARBA" id="ARBA00012528"/>
    </source>
</evidence>
<dbReference type="GO" id="GO:1902201">
    <property type="term" value="P:negative regulation of bacterial-type flagellum-dependent cell motility"/>
    <property type="evidence" value="ECO:0007669"/>
    <property type="project" value="TreeGrafter"/>
</dbReference>
<dbReference type="InterPro" id="IPR011006">
    <property type="entry name" value="CheY-like_superfamily"/>
</dbReference>
<dbReference type="EMBL" id="JACHIP010000005">
    <property type="protein sequence ID" value="MBB5059293.1"/>
    <property type="molecule type" value="Genomic_DNA"/>
</dbReference>
<sequence>MSEPAEWELVSLNQDQPGEACNLVLIAEDDVMFRKILQTWLESWGYKVMIAVDGGQAWEMLQGEVAPHLLILDWMMPKLNGVEVCRLLRARNHSPYQYVLLVTAKDGTTDLVAGLEAGADDYLSKPFNKNELRARLRTGRRILTLQADQLKAHDKLQYQATHDGLTGVWNRNAILDILGREFERSSRSHSSMGVVILDLDHFKKVNDTHGHPAGDLVLREAVGRIQEALRSYDFVGRYGGEEFLIVIPDCSEVQVERCAERVRLRIAAEPVYFNGVEIPVTASLGVAVTSSLPSTPKEALEAADTALYSAKNGGRNRVVLALAA</sequence>
<proteinExistence type="predicted"/>
<evidence type="ECO:0000259" key="5">
    <source>
        <dbReference type="PROSITE" id="PS50887"/>
    </source>
</evidence>
<organism evidence="6 7">
    <name type="scientific">Granulicella aggregans</name>
    <dbReference type="NCBI Taxonomy" id="474949"/>
    <lineage>
        <taxon>Bacteria</taxon>
        <taxon>Pseudomonadati</taxon>
        <taxon>Acidobacteriota</taxon>
        <taxon>Terriglobia</taxon>
        <taxon>Terriglobales</taxon>
        <taxon>Acidobacteriaceae</taxon>
        <taxon>Granulicella</taxon>
    </lineage>
</organism>
<accession>A0A7W7ZGG5</accession>
<dbReference type="InterPro" id="IPR050469">
    <property type="entry name" value="Diguanylate_Cyclase"/>
</dbReference>
<evidence type="ECO:0000256" key="3">
    <source>
        <dbReference type="PROSITE-ProRule" id="PRU00169"/>
    </source>
</evidence>
<evidence type="ECO:0000256" key="2">
    <source>
        <dbReference type="ARBA" id="ARBA00034247"/>
    </source>
</evidence>
<feature type="domain" description="Response regulatory" evidence="4">
    <location>
        <begin position="23"/>
        <end position="140"/>
    </location>
</feature>
<reference evidence="6 7" key="1">
    <citation type="submission" date="2020-08" db="EMBL/GenBank/DDBJ databases">
        <title>Genomic Encyclopedia of Type Strains, Phase IV (KMG-V): Genome sequencing to study the core and pangenomes of soil and plant-associated prokaryotes.</title>
        <authorList>
            <person name="Whitman W."/>
        </authorList>
    </citation>
    <scope>NUCLEOTIDE SEQUENCE [LARGE SCALE GENOMIC DNA]</scope>
    <source>
        <strain evidence="6 7">M8UP14</strain>
    </source>
</reference>
<dbReference type="InterPro" id="IPR043128">
    <property type="entry name" value="Rev_trsase/Diguanyl_cyclase"/>
</dbReference>
<keyword evidence="7" id="KW-1185">Reference proteome</keyword>
<dbReference type="Pfam" id="PF00990">
    <property type="entry name" value="GGDEF"/>
    <property type="match status" value="1"/>
</dbReference>
<comment type="catalytic activity">
    <reaction evidence="2">
        <text>2 GTP = 3',3'-c-di-GMP + 2 diphosphate</text>
        <dbReference type="Rhea" id="RHEA:24898"/>
        <dbReference type="ChEBI" id="CHEBI:33019"/>
        <dbReference type="ChEBI" id="CHEBI:37565"/>
        <dbReference type="ChEBI" id="CHEBI:58805"/>
        <dbReference type="EC" id="2.7.7.65"/>
    </reaction>
</comment>
<dbReference type="NCBIfam" id="TIGR00254">
    <property type="entry name" value="GGDEF"/>
    <property type="match status" value="1"/>
</dbReference>
<dbReference type="InterPro" id="IPR001789">
    <property type="entry name" value="Sig_transdc_resp-reg_receiver"/>
</dbReference>
<dbReference type="PANTHER" id="PTHR45138">
    <property type="entry name" value="REGULATORY COMPONENTS OF SENSORY TRANSDUCTION SYSTEM"/>
    <property type="match status" value="1"/>
</dbReference>
<dbReference type="SMART" id="SM00267">
    <property type="entry name" value="GGDEF"/>
    <property type="match status" value="1"/>
</dbReference>
<dbReference type="SUPFAM" id="SSF55073">
    <property type="entry name" value="Nucleotide cyclase"/>
    <property type="match status" value="1"/>
</dbReference>
<dbReference type="Gene3D" id="3.40.50.2300">
    <property type="match status" value="1"/>
</dbReference>
<feature type="modified residue" description="4-aspartylphosphate" evidence="3">
    <location>
        <position position="73"/>
    </location>
</feature>
<dbReference type="InterPro" id="IPR000160">
    <property type="entry name" value="GGDEF_dom"/>
</dbReference>
<name>A0A7W7ZGG5_9BACT</name>